<evidence type="ECO:0000313" key="2">
    <source>
        <dbReference type="Proteomes" id="UP000824469"/>
    </source>
</evidence>
<protein>
    <submittedName>
        <fullName evidence="1">Uncharacterized protein</fullName>
    </submittedName>
</protein>
<proteinExistence type="predicted"/>
<organism evidence="1 2">
    <name type="scientific">Taxus chinensis</name>
    <name type="common">Chinese yew</name>
    <name type="synonym">Taxus wallichiana var. chinensis</name>
    <dbReference type="NCBI Taxonomy" id="29808"/>
    <lineage>
        <taxon>Eukaryota</taxon>
        <taxon>Viridiplantae</taxon>
        <taxon>Streptophyta</taxon>
        <taxon>Embryophyta</taxon>
        <taxon>Tracheophyta</taxon>
        <taxon>Spermatophyta</taxon>
        <taxon>Pinopsida</taxon>
        <taxon>Pinidae</taxon>
        <taxon>Conifers II</taxon>
        <taxon>Cupressales</taxon>
        <taxon>Taxaceae</taxon>
        <taxon>Taxus</taxon>
    </lineage>
</organism>
<gene>
    <name evidence="1" type="ORF">KI387_002335</name>
</gene>
<dbReference type="Proteomes" id="UP000824469">
    <property type="component" value="Unassembled WGS sequence"/>
</dbReference>
<dbReference type="EMBL" id="JAHRHJ020000001">
    <property type="protein sequence ID" value="KAH9330227.1"/>
    <property type="molecule type" value="Genomic_DNA"/>
</dbReference>
<comment type="caution">
    <text evidence="1">The sequence shown here is derived from an EMBL/GenBank/DDBJ whole genome shotgun (WGS) entry which is preliminary data.</text>
</comment>
<accession>A0AA38GYJ3</accession>
<name>A0AA38GYJ3_TAXCH</name>
<dbReference type="AlphaFoldDB" id="A0AA38GYJ3"/>
<evidence type="ECO:0000313" key="1">
    <source>
        <dbReference type="EMBL" id="KAH9330227.1"/>
    </source>
</evidence>
<keyword evidence="2" id="KW-1185">Reference proteome</keyword>
<reference evidence="1 2" key="1">
    <citation type="journal article" date="2021" name="Nat. Plants">
        <title>The Taxus genome provides insights into paclitaxel biosynthesis.</title>
        <authorList>
            <person name="Xiong X."/>
            <person name="Gou J."/>
            <person name="Liao Q."/>
            <person name="Li Y."/>
            <person name="Zhou Q."/>
            <person name="Bi G."/>
            <person name="Li C."/>
            <person name="Du R."/>
            <person name="Wang X."/>
            <person name="Sun T."/>
            <person name="Guo L."/>
            <person name="Liang H."/>
            <person name="Lu P."/>
            <person name="Wu Y."/>
            <person name="Zhang Z."/>
            <person name="Ro D.K."/>
            <person name="Shang Y."/>
            <person name="Huang S."/>
            <person name="Yan J."/>
        </authorList>
    </citation>
    <scope>NUCLEOTIDE SEQUENCE [LARGE SCALE GENOMIC DNA]</scope>
    <source>
        <strain evidence="1">Ta-2019</strain>
    </source>
</reference>
<sequence>MIVSKESPNHGNDGSSYHVRSEGLLLKAVGWLSFAHFLLASVMDSPRAPKLALLCDMREMDFRNKVSNYKLKKIFRISCTGDLEAIKLVLG</sequence>
<feature type="non-terminal residue" evidence="1">
    <location>
        <position position="91"/>
    </location>
</feature>